<evidence type="ECO:0000256" key="1">
    <source>
        <dbReference type="ARBA" id="ARBA00022723"/>
    </source>
</evidence>
<dbReference type="AlphaFoldDB" id="A0ABD3CJ64"/>
<evidence type="ECO:0000313" key="7">
    <source>
        <dbReference type="EMBL" id="KAL3629319.1"/>
    </source>
</evidence>
<keyword evidence="1" id="KW-0479">Metal-binding</keyword>
<reference evidence="8" key="1">
    <citation type="journal article" date="2024" name="IScience">
        <title>Strigolactones Initiate the Formation of Haustorium-like Structures in Castilleja.</title>
        <authorList>
            <person name="Buerger M."/>
            <person name="Peterson D."/>
            <person name="Chory J."/>
        </authorList>
    </citation>
    <scope>NUCLEOTIDE SEQUENCE [LARGE SCALE GENOMIC DNA]</scope>
</reference>
<dbReference type="Proteomes" id="UP001632038">
    <property type="component" value="Unassembled WGS sequence"/>
</dbReference>
<dbReference type="EMBL" id="JAVIJP010000034">
    <property type="protein sequence ID" value="KAL3629319.1"/>
    <property type="molecule type" value="Genomic_DNA"/>
</dbReference>
<dbReference type="Pfam" id="PF13639">
    <property type="entry name" value="zf-RING_2"/>
    <property type="match status" value="1"/>
</dbReference>
<evidence type="ECO:0000256" key="2">
    <source>
        <dbReference type="ARBA" id="ARBA00022771"/>
    </source>
</evidence>
<organism evidence="7 8">
    <name type="scientific">Castilleja foliolosa</name>
    <dbReference type="NCBI Taxonomy" id="1961234"/>
    <lineage>
        <taxon>Eukaryota</taxon>
        <taxon>Viridiplantae</taxon>
        <taxon>Streptophyta</taxon>
        <taxon>Embryophyta</taxon>
        <taxon>Tracheophyta</taxon>
        <taxon>Spermatophyta</taxon>
        <taxon>Magnoliopsida</taxon>
        <taxon>eudicotyledons</taxon>
        <taxon>Gunneridae</taxon>
        <taxon>Pentapetalae</taxon>
        <taxon>asterids</taxon>
        <taxon>lamiids</taxon>
        <taxon>Lamiales</taxon>
        <taxon>Orobanchaceae</taxon>
        <taxon>Pedicularideae</taxon>
        <taxon>Castillejinae</taxon>
        <taxon>Castilleja</taxon>
    </lineage>
</organism>
<gene>
    <name evidence="7" type="ORF">CASFOL_026541</name>
</gene>
<feature type="compositionally biased region" description="Polar residues" evidence="5">
    <location>
        <begin position="43"/>
        <end position="69"/>
    </location>
</feature>
<dbReference type="InterPro" id="IPR013083">
    <property type="entry name" value="Znf_RING/FYVE/PHD"/>
</dbReference>
<evidence type="ECO:0000256" key="5">
    <source>
        <dbReference type="SAM" id="MobiDB-lite"/>
    </source>
</evidence>
<dbReference type="InterPro" id="IPR001841">
    <property type="entry name" value="Znf_RING"/>
</dbReference>
<accession>A0ABD3CJ64</accession>
<keyword evidence="3" id="KW-0862">Zinc</keyword>
<dbReference type="PROSITE" id="PS50089">
    <property type="entry name" value="ZF_RING_2"/>
    <property type="match status" value="1"/>
</dbReference>
<dbReference type="PANTHER" id="PTHR45931">
    <property type="entry name" value="SI:CH211-59O9.10"/>
    <property type="match status" value="1"/>
</dbReference>
<sequence>MNRSPPPMQPETMRMLHSVIEAEPIDVNDSLSWPIDVITTVQSRDATSQISPSQEPETTRMPSPVSTETGLADISDSSGRVDFNDYLSLPDFNDILWWTTTVQSQNDQARCYLYLSWQNIWIDSNDLTDIISSPTTVQSQDDQSKGLSEGTISKYLKTMSADEIRERDIDGDRKICSVCLDDICGQSDKVAILVECRHEFHYCCLEKWLKRKNICPLCRRTAIFPLQD</sequence>
<name>A0ABD3CJ64_9LAMI</name>
<comment type="caution">
    <text evidence="7">The sequence shown here is derived from an EMBL/GenBank/DDBJ whole genome shotgun (WGS) entry which is preliminary data.</text>
</comment>
<proteinExistence type="predicted"/>
<evidence type="ECO:0000259" key="6">
    <source>
        <dbReference type="PROSITE" id="PS50089"/>
    </source>
</evidence>
<protein>
    <recommendedName>
        <fullName evidence="6">RING-type domain-containing protein</fullName>
    </recommendedName>
</protein>
<feature type="domain" description="RING-type" evidence="6">
    <location>
        <begin position="176"/>
        <end position="219"/>
    </location>
</feature>
<evidence type="ECO:0000256" key="3">
    <source>
        <dbReference type="ARBA" id="ARBA00022833"/>
    </source>
</evidence>
<dbReference type="GO" id="GO:0008270">
    <property type="term" value="F:zinc ion binding"/>
    <property type="evidence" value="ECO:0007669"/>
    <property type="project" value="UniProtKB-KW"/>
</dbReference>
<keyword evidence="8" id="KW-1185">Reference proteome</keyword>
<dbReference type="SUPFAM" id="SSF57850">
    <property type="entry name" value="RING/U-box"/>
    <property type="match status" value="1"/>
</dbReference>
<keyword evidence="2 4" id="KW-0863">Zinc-finger</keyword>
<feature type="region of interest" description="Disordered" evidence="5">
    <location>
        <begin position="43"/>
        <end position="73"/>
    </location>
</feature>
<evidence type="ECO:0000256" key="4">
    <source>
        <dbReference type="PROSITE-ProRule" id="PRU00175"/>
    </source>
</evidence>
<evidence type="ECO:0000313" key="8">
    <source>
        <dbReference type="Proteomes" id="UP001632038"/>
    </source>
</evidence>
<dbReference type="InterPro" id="IPR051834">
    <property type="entry name" value="RING_finger_E3_ligase"/>
</dbReference>
<dbReference type="SMART" id="SM00184">
    <property type="entry name" value="RING"/>
    <property type="match status" value="1"/>
</dbReference>
<dbReference type="PANTHER" id="PTHR45931:SF3">
    <property type="entry name" value="RING ZINC FINGER-CONTAINING PROTEIN"/>
    <property type="match status" value="1"/>
</dbReference>
<dbReference type="Gene3D" id="3.30.40.10">
    <property type="entry name" value="Zinc/RING finger domain, C3HC4 (zinc finger)"/>
    <property type="match status" value="1"/>
</dbReference>